<sequence>MSITHFAEVEAQIRQLYAHYTDAVWRKDPTAFGQCFAPEAEWRIAGMVMHGRDEIASGFEHIMSNANRVLITFGTPQLDWREDQAMGRIYATEQCSWRDKQPNMNIGRYFERYVYDGDRWRFSWRLFQLLYQGPADLSGPHFDVPDFGPWPAMPPQETVPLPSPARAVGWPQAAQARG</sequence>
<evidence type="ECO:0000256" key="1">
    <source>
        <dbReference type="SAM" id="MobiDB-lite"/>
    </source>
</evidence>
<name>A0ABV3RDW5_9SPHN</name>
<dbReference type="SUPFAM" id="SSF54427">
    <property type="entry name" value="NTF2-like"/>
    <property type="match status" value="1"/>
</dbReference>
<organism evidence="3 4">
    <name type="scientific">Novosphingobium rhizovicinum</name>
    <dbReference type="NCBI Taxonomy" id="3228928"/>
    <lineage>
        <taxon>Bacteria</taxon>
        <taxon>Pseudomonadati</taxon>
        <taxon>Pseudomonadota</taxon>
        <taxon>Alphaproteobacteria</taxon>
        <taxon>Sphingomonadales</taxon>
        <taxon>Sphingomonadaceae</taxon>
        <taxon>Novosphingobium</taxon>
    </lineage>
</organism>
<evidence type="ECO:0000259" key="2">
    <source>
        <dbReference type="Pfam" id="PF13577"/>
    </source>
</evidence>
<protein>
    <submittedName>
        <fullName evidence="3">Nuclear transport factor 2 family protein</fullName>
    </submittedName>
</protein>
<dbReference type="RefSeq" id="WP_367774455.1">
    <property type="nucleotide sequence ID" value="NZ_JBFNXR010000050.1"/>
</dbReference>
<dbReference type="InterPro" id="IPR032710">
    <property type="entry name" value="NTF2-like_dom_sf"/>
</dbReference>
<reference evidence="3 4" key="1">
    <citation type="submission" date="2024-06" db="EMBL/GenBank/DDBJ databases">
        <title>Novosphingobium rhizovicinus M1R2S20.</title>
        <authorList>
            <person name="Sun J.-Q."/>
        </authorList>
    </citation>
    <scope>NUCLEOTIDE SEQUENCE [LARGE SCALE GENOMIC DNA]</scope>
    <source>
        <strain evidence="3 4">M1R2S20</strain>
    </source>
</reference>
<dbReference type="InterPro" id="IPR037401">
    <property type="entry name" value="SnoaL-like"/>
</dbReference>
<dbReference type="Proteomes" id="UP001556118">
    <property type="component" value="Unassembled WGS sequence"/>
</dbReference>
<evidence type="ECO:0000313" key="4">
    <source>
        <dbReference type="Proteomes" id="UP001556118"/>
    </source>
</evidence>
<accession>A0ABV3RDW5</accession>
<feature type="region of interest" description="Disordered" evidence="1">
    <location>
        <begin position="153"/>
        <end position="178"/>
    </location>
</feature>
<comment type="caution">
    <text evidence="3">The sequence shown here is derived from an EMBL/GenBank/DDBJ whole genome shotgun (WGS) entry which is preliminary data.</text>
</comment>
<dbReference type="EMBL" id="JBFNXR010000050">
    <property type="protein sequence ID" value="MEW9856147.1"/>
    <property type="molecule type" value="Genomic_DNA"/>
</dbReference>
<evidence type="ECO:0000313" key="3">
    <source>
        <dbReference type="EMBL" id="MEW9856147.1"/>
    </source>
</evidence>
<dbReference type="Gene3D" id="3.10.450.50">
    <property type="match status" value="1"/>
</dbReference>
<dbReference type="CDD" id="cd00531">
    <property type="entry name" value="NTF2_like"/>
    <property type="match status" value="1"/>
</dbReference>
<gene>
    <name evidence="3" type="ORF">ABUH87_13480</name>
</gene>
<keyword evidence="4" id="KW-1185">Reference proteome</keyword>
<proteinExistence type="predicted"/>
<feature type="domain" description="SnoaL-like" evidence="2">
    <location>
        <begin position="8"/>
        <end position="123"/>
    </location>
</feature>
<dbReference type="Pfam" id="PF13577">
    <property type="entry name" value="SnoaL_4"/>
    <property type="match status" value="1"/>
</dbReference>